<dbReference type="RefSeq" id="WP_408084569.1">
    <property type="nucleotide sequence ID" value="NZ_JBELPZ010000006.1"/>
</dbReference>
<sequence>MKPALTNLLFLFFTFSVFAQNDCPDAIIVCGNNNYSNLNATGVGIQELTMDNACHSVENNSLWLKLLIKDGGTLGFILTPENTDPEVDFDFWLFGPNVACGDLGTAIRCSTTNPGNAELTYNTTGMDETETDTSEGPGELGNAFINWITASDDDTYYLVIDRPHGAANFSIEWTGTATFHEVPVFYNPDNIPLDIVQCDDDNVDDNSTAFDLTIYNEMFIGPQTDVALTFHNSINDMTTGENPIAAPQAFVNTQNPQTIYLRMTNTVTGCFANETFTISLDRSIPIGKPQNLEECDFDENGLQWFDLTVNDDLIKEGNTTAEVTYYTSEEDALNHTNPVETSYLNTIPYQTQTIWAKIDNTEGCFAENITTFTVGIIPLKDMNHSFKITDFKEHGNSIEVIMEEQGENLFEYSMDGALFTASPYFGDLDPGVYTVYIRSTDLCKTISEEVVILDYPKFFTPNLDGIHEYWNIYYISHFPNARISIFDRYGKLVNSYFGYEMGWDGYYNGKSLPSTDYWFRLDFDSGRAVKGHFSLVR</sequence>
<comment type="caution">
    <text evidence="2">The sequence shown here is derived from an EMBL/GenBank/DDBJ whole genome shotgun (WGS) entry which is preliminary data.</text>
</comment>
<dbReference type="InterPro" id="IPR026341">
    <property type="entry name" value="T9SS_type_B"/>
</dbReference>
<proteinExistence type="predicted"/>
<dbReference type="Pfam" id="PF13585">
    <property type="entry name" value="CHU_C"/>
    <property type="match status" value="1"/>
</dbReference>
<organism evidence="2 3">
    <name type="scientific">Flavobacterium rhizosphaerae</name>
    <dbReference type="NCBI Taxonomy" id="3163298"/>
    <lineage>
        <taxon>Bacteria</taxon>
        <taxon>Pseudomonadati</taxon>
        <taxon>Bacteroidota</taxon>
        <taxon>Flavobacteriia</taxon>
        <taxon>Flavobacteriales</taxon>
        <taxon>Flavobacteriaceae</taxon>
        <taxon>Flavobacterium</taxon>
    </lineage>
</organism>
<gene>
    <name evidence="2" type="ORF">ABS766_07800</name>
</gene>
<evidence type="ECO:0000256" key="1">
    <source>
        <dbReference type="SAM" id="SignalP"/>
    </source>
</evidence>
<evidence type="ECO:0000313" key="2">
    <source>
        <dbReference type="EMBL" id="MFL9844318.1"/>
    </source>
</evidence>
<evidence type="ECO:0000313" key="3">
    <source>
        <dbReference type="Proteomes" id="UP001629156"/>
    </source>
</evidence>
<feature type="chain" id="PRO_5045734837" evidence="1">
    <location>
        <begin position="20"/>
        <end position="537"/>
    </location>
</feature>
<dbReference type="EMBL" id="JBELPZ010000006">
    <property type="protein sequence ID" value="MFL9844318.1"/>
    <property type="molecule type" value="Genomic_DNA"/>
</dbReference>
<dbReference type="Proteomes" id="UP001629156">
    <property type="component" value="Unassembled WGS sequence"/>
</dbReference>
<dbReference type="NCBIfam" id="TIGR04131">
    <property type="entry name" value="Bac_Flav_CTERM"/>
    <property type="match status" value="1"/>
</dbReference>
<accession>A0ABW8YVP6</accession>
<feature type="signal peptide" evidence="1">
    <location>
        <begin position="1"/>
        <end position="19"/>
    </location>
</feature>
<protein>
    <submittedName>
        <fullName evidence="2">T9SS type B sorting domain-containing protein</fullName>
    </submittedName>
</protein>
<keyword evidence="3" id="KW-1185">Reference proteome</keyword>
<keyword evidence="1" id="KW-0732">Signal</keyword>
<reference evidence="2 3" key="1">
    <citation type="submission" date="2024-06" db="EMBL/GenBank/DDBJ databases">
        <authorList>
            <person name="Kaempfer P."/>
            <person name="Viver T."/>
        </authorList>
    </citation>
    <scope>NUCLEOTIDE SEQUENCE [LARGE SCALE GENOMIC DNA]</scope>
    <source>
        <strain evidence="2 3">ST-119</strain>
    </source>
</reference>
<name>A0ABW8YVP6_9FLAO</name>